<dbReference type="EMBL" id="BGPR01013650">
    <property type="protein sequence ID" value="GBN61570.1"/>
    <property type="molecule type" value="Genomic_DNA"/>
</dbReference>
<evidence type="ECO:0000313" key="2">
    <source>
        <dbReference type="EMBL" id="GBN61570.1"/>
    </source>
</evidence>
<reference evidence="2 3" key="1">
    <citation type="journal article" date="2019" name="Sci. Rep.">
        <title>Orb-weaving spider Araneus ventricosus genome elucidates the spidroin gene catalogue.</title>
        <authorList>
            <person name="Kono N."/>
            <person name="Nakamura H."/>
            <person name="Ohtoshi R."/>
            <person name="Moran D.A.P."/>
            <person name="Shinohara A."/>
            <person name="Yoshida Y."/>
            <person name="Fujiwara M."/>
            <person name="Mori M."/>
            <person name="Tomita M."/>
            <person name="Arakawa K."/>
        </authorList>
    </citation>
    <scope>NUCLEOTIDE SEQUENCE [LARGE SCALE GENOMIC DNA]</scope>
</reference>
<sequence>MFEIVCACSPAVIKDQRCVNEMHCGHTLASESWKFLFIGREAALLFFDVPQDATCRGAEVICGQHDLLCVVQRTGGGLEGVPIENRTEITTGRMIRAVSNESFSDGSNHSSSWKRDIDRNRN</sequence>
<evidence type="ECO:0000313" key="3">
    <source>
        <dbReference type="Proteomes" id="UP000499080"/>
    </source>
</evidence>
<keyword evidence="3" id="KW-1185">Reference proteome</keyword>
<proteinExistence type="predicted"/>
<protein>
    <submittedName>
        <fullName evidence="2">Uncharacterized protein</fullName>
    </submittedName>
</protein>
<name>A0A4Y2QF02_ARAVE</name>
<gene>
    <name evidence="2" type="ORF">AVEN_15092_1</name>
</gene>
<comment type="caution">
    <text evidence="2">The sequence shown here is derived from an EMBL/GenBank/DDBJ whole genome shotgun (WGS) entry which is preliminary data.</text>
</comment>
<dbReference type="Proteomes" id="UP000499080">
    <property type="component" value="Unassembled WGS sequence"/>
</dbReference>
<evidence type="ECO:0000256" key="1">
    <source>
        <dbReference type="SAM" id="MobiDB-lite"/>
    </source>
</evidence>
<feature type="compositionally biased region" description="Basic and acidic residues" evidence="1">
    <location>
        <begin position="113"/>
        <end position="122"/>
    </location>
</feature>
<accession>A0A4Y2QF02</accession>
<feature type="compositionally biased region" description="Polar residues" evidence="1">
    <location>
        <begin position="100"/>
        <end position="111"/>
    </location>
</feature>
<feature type="region of interest" description="Disordered" evidence="1">
    <location>
        <begin position="100"/>
        <end position="122"/>
    </location>
</feature>
<organism evidence="2 3">
    <name type="scientific">Araneus ventricosus</name>
    <name type="common">Orbweaver spider</name>
    <name type="synonym">Epeira ventricosa</name>
    <dbReference type="NCBI Taxonomy" id="182803"/>
    <lineage>
        <taxon>Eukaryota</taxon>
        <taxon>Metazoa</taxon>
        <taxon>Ecdysozoa</taxon>
        <taxon>Arthropoda</taxon>
        <taxon>Chelicerata</taxon>
        <taxon>Arachnida</taxon>
        <taxon>Araneae</taxon>
        <taxon>Araneomorphae</taxon>
        <taxon>Entelegynae</taxon>
        <taxon>Araneoidea</taxon>
        <taxon>Araneidae</taxon>
        <taxon>Araneus</taxon>
    </lineage>
</organism>
<dbReference type="AlphaFoldDB" id="A0A4Y2QF02"/>